<name>A0A0D8ZYP7_9CYAN</name>
<dbReference type="EMBL" id="JYON01000001">
    <property type="protein sequence ID" value="KJH73579.1"/>
    <property type="molecule type" value="Genomic_DNA"/>
</dbReference>
<dbReference type="STRING" id="1618023.UH38_02140"/>
<keyword evidence="2" id="KW-1185">Reference proteome</keyword>
<sequence>MLEKRLEVEVGTKRVKNYLQTLNMELTTIARACGKQNVHHLEREDLVALTIEAAAMARLPLAGTSWIPGV</sequence>
<organism evidence="1 2">
    <name type="scientific">Aliterella atlantica CENA595</name>
    <dbReference type="NCBI Taxonomy" id="1618023"/>
    <lineage>
        <taxon>Bacteria</taxon>
        <taxon>Bacillati</taxon>
        <taxon>Cyanobacteriota</taxon>
        <taxon>Cyanophyceae</taxon>
        <taxon>Chroococcidiopsidales</taxon>
        <taxon>Aliterellaceae</taxon>
        <taxon>Aliterella</taxon>
    </lineage>
</organism>
<protein>
    <submittedName>
        <fullName evidence="1">Uncharacterized protein</fullName>
    </submittedName>
</protein>
<accession>A0A0D8ZYP7</accession>
<proteinExistence type="predicted"/>
<evidence type="ECO:0000313" key="1">
    <source>
        <dbReference type="EMBL" id="KJH73579.1"/>
    </source>
</evidence>
<reference evidence="1 2" key="1">
    <citation type="submission" date="2015-02" db="EMBL/GenBank/DDBJ databases">
        <title>Draft genome of a novel marine cyanobacterium (Chroococcales) isolated from South Atlantic Ocean.</title>
        <authorList>
            <person name="Rigonato J."/>
            <person name="Alvarenga D.O."/>
            <person name="Branco L.H."/>
            <person name="Varani A.M."/>
            <person name="Brandini F.P."/>
            <person name="Fiore M.F."/>
        </authorList>
    </citation>
    <scope>NUCLEOTIDE SEQUENCE [LARGE SCALE GENOMIC DNA]</scope>
    <source>
        <strain evidence="1 2">CENA595</strain>
    </source>
</reference>
<comment type="caution">
    <text evidence="1">The sequence shown here is derived from an EMBL/GenBank/DDBJ whole genome shotgun (WGS) entry which is preliminary data.</text>
</comment>
<dbReference type="Gene3D" id="3.20.20.70">
    <property type="entry name" value="Aldolase class I"/>
    <property type="match status" value="1"/>
</dbReference>
<dbReference type="InterPro" id="IPR013785">
    <property type="entry name" value="Aldolase_TIM"/>
</dbReference>
<evidence type="ECO:0000313" key="2">
    <source>
        <dbReference type="Proteomes" id="UP000032452"/>
    </source>
</evidence>
<dbReference type="Proteomes" id="UP000032452">
    <property type="component" value="Unassembled WGS sequence"/>
</dbReference>
<dbReference type="AlphaFoldDB" id="A0A0D8ZYP7"/>
<dbReference type="PATRIC" id="fig|1618023.3.peg.1679"/>
<dbReference type="SUPFAM" id="SSF51395">
    <property type="entry name" value="FMN-linked oxidoreductases"/>
    <property type="match status" value="1"/>
</dbReference>
<gene>
    <name evidence="1" type="ORF">UH38_02140</name>
</gene>